<feature type="domain" description="Solute-binding protein family 3/N-terminal" evidence="4">
    <location>
        <begin position="27"/>
        <end position="252"/>
    </location>
</feature>
<evidence type="ECO:0000313" key="6">
    <source>
        <dbReference type="Proteomes" id="UP001595462"/>
    </source>
</evidence>
<proteinExistence type="inferred from homology"/>
<protein>
    <submittedName>
        <fullName evidence="5">ABC transporter substrate-binding protein</fullName>
    </submittedName>
</protein>
<dbReference type="Gene3D" id="3.40.190.10">
    <property type="entry name" value="Periplasmic binding protein-like II"/>
    <property type="match status" value="2"/>
</dbReference>
<name>A0ABV7EV33_9GAMM</name>
<keyword evidence="2 3" id="KW-0732">Signal</keyword>
<dbReference type="Proteomes" id="UP001595462">
    <property type="component" value="Unassembled WGS sequence"/>
</dbReference>
<reference evidence="6" key="1">
    <citation type="journal article" date="2019" name="Int. J. Syst. Evol. Microbiol.">
        <title>The Global Catalogue of Microorganisms (GCM) 10K type strain sequencing project: providing services to taxonomists for standard genome sequencing and annotation.</title>
        <authorList>
            <consortium name="The Broad Institute Genomics Platform"/>
            <consortium name="The Broad Institute Genome Sequencing Center for Infectious Disease"/>
            <person name="Wu L."/>
            <person name="Ma J."/>
        </authorList>
    </citation>
    <scope>NUCLEOTIDE SEQUENCE [LARGE SCALE GENOMIC DNA]</scope>
    <source>
        <strain evidence="6">KCTC 52640</strain>
    </source>
</reference>
<comment type="similarity">
    <text evidence="1">Belongs to the bacterial solute-binding protein 3 family.</text>
</comment>
<dbReference type="Pfam" id="PF00497">
    <property type="entry name" value="SBP_bac_3"/>
    <property type="match status" value="1"/>
</dbReference>
<feature type="signal peptide" evidence="3">
    <location>
        <begin position="1"/>
        <end position="25"/>
    </location>
</feature>
<feature type="chain" id="PRO_5046870322" evidence="3">
    <location>
        <begin position="26"/>
        <end position="252"/>
    </location>
</feature>
<dbReference type="PANTHER" id="PTHR35936:SF17">
    <property type="entry name" value="ARGININE-BINDING EXTRACELLULAR PROTEIN ARTP"/>
    <property type="match status" value="1"/>
</dbReference>
<accession>A0ABV7EV33</accession>
<dbReference type="SUPFAM" id="SSF53850">
    <property type="entry name" value="Periplasmic binding protein-like II"/>
    <property type="match status" value="1"/>
</dbReference>
<organism evidence="5 6">
    <name type="scientific">Salinisphaera aquimarina</name>
    <dbReference type="NCBI Taxonomy" id="2094031"/>
    <lineage>
        <taxon>Bacteria</taxon>
        <taxon>Pseudomonadati</taxon>
        <taxon>Pseudomonadota</taxon>
        <taxon>Gammaproteobacteria</taxon>
        <taxon>Salinisphaerales</taxon>
        <taxon>Salinisphaeraceae</taxon>
        <taxon>Salinisphaera</taxon>
    </lineage>
</organism>
<evidence type="ECO:0000256" key="2">
    <source>
        <dbReference type="ARBA" id="ARBA00022729"/>
    </source>
</evidence>
<dbReference type="SMART" id="SM00062">
    <property type="entry name" value="PBPb"/>
    <property type="match status" value="1"/>
</dbReference>
<dbReference type="PANTHER" id="PTHR35936">
    <property type="entry name" value="MEMBRANE-BOUND LYTIC MUREIN TRANSGLYCOSYLASE F"/>
    <property type="match status" value="1"/>
</dbReference>
<keyword evidence="6" id="KW-1185">Reference proteome</keyword>
<evidence type="ECO:0000259" key="4">
    <source>
        <dbReference type="SMART" id="SM00062"/>
    </source>
</evidence>
<gene>
    <name evidence="5" type="ORF">ACFOSU_15975</name>
</gene>
<dbReference type="InterPro" id="IPR001638">
    <property type="entry name" value="Solute-binding_3/MltF_N"/>
</dbReference>
<sequence length="252" mass="27284">MTFRTFLAGVTLAFAATAGLSSVHAETLKVGSTSTGVPFTFLDIKTRKIQGMMVDVIHAVGEKAGFTPDVSAVDFASLIPSLRSNRIDIISAAMLSTPTRAKVIDFSDPVFPYGEGLIVKKDDDTDYAEDLTRTEGKVIGAQQGTIYLEQLRKMDGIGEIRVYDSLADLMREAQLGRIDVGMGDKPIMAYQMSQGKYDGLKFANGYESQFGGSISLGVRKGDKALLARIDKALATLKDNGEIDRLAKKWGLE</sequence>
<dbReference type="EMBL" id="JBHRSS010000008">
    <property type="protein sequence ID" value="MFC3105376.1"/>
    <property type="molecule type" value="Genomic_DNA"/>
</dbReference>
<dbReference type="CDD" id="cd13530">
    <property type="entry name" value="PBP2_peptides_like"/>
    <property type="match status" value="1"/>
</dbReference>
<evidence type="ECO:0000256" key="1">
    <source>
        <dbReference type="ARBA" id="ARBA00010333"/>
    </source>
</evidence>
<evidence type="ECO:0000313" key="5">
    <source>
        <dbReference type="EMBL" id="MFC3105376.1"/>
    </source>
</evidence>
<evidence type="ECO:0000256" key="3">
    <source>
        <dbReference type="SAM" id="SignalP"/>
    </source>
</evidence>
<comment type="caution">
    <text evidence="5">The sequence shown here is derived from an EMBL/GenBank/DDBJ whole genome shotgun (WGS) entry which is preliminary data.</text>
</comment>
<dbReference type="RefSeq" id="WP_380690932.1">
    <property type="nucleotide sequence ID" value="NZ_JBHRSS010000008.1"/>
</dbReference>